<evidence type="ECO:0008006" key="4">
    <source>
        <dbReference type="Google" id="ProtNLM"/>
    </source>
</evidence>
<feature type="transmembrane region" description="Helical" evidence="1">
    <location>
        <begin position="12"/>
        <end position="34"/>
    </location>
</feature>
<keyword evidence="1" id="KW-0472">Membrane</keyword>
<keyword evidence="1" id="KW-1133">Transmembrane helix</keyword>
<evidence type="ECO:0000256" key="1">
    <source>
        <dbReference type="SAM" id="Phobius"/>
    </source>
</evidence>
<gene>
    <name evidence="2" type="ORF">A2803_00240</name>
</gene>
<proteinExistence type="predicted"/>
<sequence length="214" mass="24128">MYNNKLVKKLNSGFTPILILVIVLAIAGVGFMAYQSLKITTPSGSKYPNFLPMVTKDDELTPDQAEKILPLPPNPIANWKTYRNEVLNFTVKIPPDWPEPEQLIMGRGTAVQFGEKLYIEQNITGIDTHLATKSKKQMLDGREAIIYIYEEADGGIKYIVVLSLGNNPKSVFFLSYGFEQHSDEISTYGQILSTFRFLSDPQEPLAKEDEFTED</sequence>
<reference evidence="2 3" key="1">
    <citation type="journal article" date="2016" name="Nat. Commun.">
        <title>Thousands of microbial genomes shed light on interconnected biogeochemical processes in an aquifer system.</title>
        <authorList>
            <person name="Anantharaman K."/>
            <person name="Brown C.T."/>
            <person name="Hug L.A."/>
            <person name="Sharon I."/>
            <person name="Castelle C.J."/>
            <person name="Probst A.J."/>
            <person name="Thomas B.C."/>
            <person name="Singh A."/>
            <person name="Wilkins M.J."/>
            <person name="Karaoz U."/>
            <person name="Brodie E.L."/>
            <person name="Williams K.H."/>
            <person name="Hubbard S.S."/>
            <person name="Banfield J.F."/>
        </authorList>
    </citation>
    <scope>NUCLEOTIDE SEQUENCE [LARGE SCALE GENOMIC DNA]</scope>
</reference>
<evidence type="ECO:0000313" key="2">
    <source>
        <dbReference type="EMBL" id="OGM33120.1"/>
    </source>
</evidence>
<protein>
    <recommendedName>
        <fullName evidence="4">PsbP C-terminal domain-containing protein</fullName>
    </recommendedName>
</protein>
<organism evidence="2 3">
    <name type="scientific">Candidatus Woesebacteria bacterium RIFCSPHIGHO2_01_FULL_44_21</name>
    <dbReference type="NCBI Taxonomy" id="1802503"/>
    <lineage>
        <taxon>Bacteria</taxon>
        <taxon>Candidatus Woeseibacteriota</taxon>
    </lineage>
</organism>
<keyword evidence="1" id="KW-0812">Transmembrane</keyword>
<dbReference type="Proteomes" id="UP000178870">
    <property type="component" value="Unassembled WGS sequence"/>
</dbReference>
<dbReference type="AlphaFoldDB" id="A0A1F7Z0Z9"/>
<dbReference type="EMBL" id="MGGP01000007">
    <property type="protein sequence ID" value="OGM33120.1"/>
    <property type="molecule type" value="Genomic_DNA"/>
</dbReference>
<name>A0A1F7Z0Z9_9BACT</name>
<accession>A0A1F7Z0Z9</accession>
<comment type="caution">
    <text evidence="2">The sequence shown here is derived from an EMBL/GenBank/DDBJ whole genome shotgun (WGS) entry which is preliminary data.</text>
</comment>
<evidence type="ECO:0000313" key="3">
    <source>
        <dbReference type="Proteomes" id="UP000178870"/>
    </source>
</evidence>